<feature type="compositionally biased region" description="Polar residues" evidence="1">
    <location>
        <begin position="253"/>
        <end position="263"/>
    </location>
</feature>
<sequence length="263" mass="28662">MSSSSSFVTFTGNTVLENLRSASPRVVVFDMVVYIGSPSLQSITGSVRFFMNEGDETKYPEVGMYHVTAVVAKMAPGIEFDLLEGLPENNQWNINPAQLMTVHVSCVVTKDDQQAATFQAEPEQYTIAFADAKRKAEEASATPPKSVFPIFAYIPDLPRFKNTKKPTPFSNKFSGFMGYLTGVSSALEGEEMMDRFCIEVDTISFGGNYAAKQTAKPVVVKKTPAQGGSSSSKSTWGYSGSSSKKRRIDDDVPSSSPTPHTRD</sequence>
<dbReference type="AlphaFoldDB" id="A0AAD7MRD1"/>
<feature type="compositionally biased region" description="Low complexity" evidence="1">
    <location>
        <begin position="227"/>
        <end position="242"/>
    </location>
</feature>
<accession>A0AAD7MRD1</accession>
<evidence type="ECO:0000313" key="2">
    <source>
        <dbReference type="EMBL" id="KAJ7728604.1"/>
    </source>
</evidence>
<evidence type="ECO:0000256" key="1">
    <source>
        <dbReference type="SAM" id="MobiDB-lite"/>
    </source>
</evidence>
<feature type="region of interest" description="Disordered" evidence="1">
    <location>
        <begin position="216"/>
        <end position="263"/>
    </location>
</feature>
<evidence type="ECO:0000313" key="3">
    <source>
        <dbReference type="Proteomes" id="UP001215280"/>
    </source>
</evidence>
<keyword evidence="3" id="KW-1185">Reference proteome</keyword>
<protein>
    <submittedName>
        <fullName evidence="2">Uncharacterized protein</fullName>
    </submittedName>
</protein>
<reference evidence="2" key="1">
    <citation type="submission" date="2023-03" db="EMBL/GenBank/DDBJ databases">
        <title>Massive genome expansion in bonnet fungi (Mycena s.s.) driven by repeated elements and novel gene families across ecological guilds.</title>
        <authorList>
            <consortium name="Lawrence Berkeley National Laboratory"/>
            <person name="Harder C.B."/>
            <person name="Miyauchi S."/>
            <person name="Viragh M."/>
            <person name="Kuo A."/>
            <person name="Thoen E."/>
            <person name="Andreopoulos B."/>
            <person name="Lu D."/>
            <person name="Skrede I."/>
            <person name="Drula E."/>
            <person name="Henrissat B."/>
            <person name="Morin E."/>
            <person name="Kohler A."/>
            <person name="Barry K."/>
            <person name="LaButti K."/>
            <person name="Morin E."/>
            <person name="Salamov A."/>
            <person name="Lipzen A."/>
            <person name="Mereny Z."/>
            <person name="Hegedus B."/>
            <person name="Baldrian P."/>
            <person name="Stursova M."/>
            <person name="Weitz H."/>
            <person name="Taylor A."/>
            <person name="Grigoriev I.V."/>
            <person name="Nagy L.G."/>
            <person name="Martin F."/>
            <person name="Kauserud H."/>
        </authorList>
    </citation>
    <scope>NUCLEOTIDE SEQUENCE</scope>
    <source>
        <strain evidence="2">CBHHK188m</strain>
    </source>
</reference>
<dbReference type="Proteomes" id="UP001215280">
    <property type="component" value="Unassembled WGS sequence"/>
</dbReference>
<name>A0AAD7MRD1_9AGAR</name>
<organism evidence="2 3">
    <name type="scientific">Mycena maculata</name>
    <dbReference type="NCBI Taxonomy" id="230809"/>
    <lineage>
        <taxon>Eukaryota</taxon>
        <taxon>Fungi</taxon>
        <taxon>Dikarya</taxon>
        <taxon>Basidiomycota</taxon>
        <taxon>Agaricomycotina</taxon>
        <taxon>Agaricomycetes</taxon>
        <taxon>Agaricomycetidae</taxon>
        <taxon>Agaricales</taxon>
        <taxon>Marasmiineae</taxon>
        <taxon>Mycenaceae</taxon>
        <taxon>Mycena</taxon>
    </lineage>
</organism>
<gene>
    <name evidence="2" type="ORF">DFH07DRAFT_782191</name>
</gene>
<comment type="caution">
    <text evidence="2">The sequence shown here is derived from an EMBL/GenBank/DDBJ whole genome shotgun (WGS) entry which is preliminary data.</text>
</comment>
<dbReference type="EMBL" id="JARJLG010000204">
    <property type="protein sequence ID" value="KAJ7728604.1"/>
    <property type="molecule type" value="Genomic_DNA"/>
</dbReference>
<proteinExistence type="predicted"/>